<proteinExistence type="inferred from homology"/>
<evidence type="ECO:0000313" key="4">
    <source>
        <dbReference type="EMBL" id="AYO80202.1"/>
    </source>
</evidence>
<dbReference type="GO" id="GO:0016853">
    <property type="term" value="F:isomerase activity"/>
    <property type="evidence" value="ECO:0007669"/>
    <property type="project" value="UniProtKB-KW"/>
</dbReference>
<dbReference type="RefSeq" id="WP_037511385.1">
    <property type="nucleotide sequence ID" value="NZ_CAIGKD010000020.1"/>
</dbReference>
<evidence type="ECO:0000259" key="3">
    <source>
        <dbReference type="Pfam" id="PF01261"/>
    </source>
</evidence>
<feature type="domain" description="Xylose isomerase-like TIM barrel" evidence="3">
    <location>
        <begin position="23"/>
        <end position="245"/>
    </location>
</feature>
<evidence type="ECO:0000256" key="1">
    <source>
        <dbReference type="ARBA" id="ARBA00023235"/>
    </source>
</evidence>
<keyword evidence="1 2" id="KW-0413">Isomerase</keyword>
<dbReference type="EMBL" id="CP033230">
    <property type="protein sequence ID" value="AYO80202.1"/>
    <property type="molecule type" value="Genomic_DNA"/>
</dbReference>
<dbReference type="Gene3D" id="3.20.20.150">
    <property type="entry name" value="Divalent-metal-dependent TIM barrel enzymes"/>
    <property type="match status" value="1"/>
</dbReference>
<comment type="similarity">
    <text evidence="2">Belongs to the hyi family.</text>
</comment>
<protein>
    <submittedName>
        <fullName evidence="4">Hydroxypyruvate isomerase</fullName>
    </submittedName>
</protein>
<dbReference type="InterPro" id="IPR050417">
    <property type="entry name" value="Sugar_Epim/Isomerase"/>
</dbReference>
<evidence type="ECO:0000313" key="5">
    <source>
        <dbReference type="Proteomes" id="UP000280708"/>
    </source>
</evidence>
<dbReference type="Proteomes" id="UP000280708">
    <property type="component" value="Chromosome"/>
</dbReference>
<dbReference type="SUPFAM" id="SSF51658">
    <property type="entry name" value="Xylose isomerase-like"/>
    <property type="match status" value="1"/>
</dbReference>
<dbReference type="PIRSF" id="PIRSF006241">
    <property type="entry name" value="HyI"/>
    <property type="match status" value="1"/>
</dbReference>
<keyword evidence="4" id="KW-0670">Pyruvate</keyword>
<sequence length="255" mass="27505">MYLSACIEWLFKDSAPDFADRIHAAKNAGLSAVEFHLWDDKPIDAIRAALDETGIKLTSFCVGPRRSLVDPAQHDEFLEAVAATLETAKTLGRPPLVVASGFTREGVSLEEQRAEAVKALKQAAALAEEAGVVLVLEPLNTIVSHPGMFLSSTTLALDIIEEVGSDHLRLLYDVFHSNVMGEDMEAVLKGRIHLVQHVQFADNPGRNEPGTGTIDWPAVVAQLRALGYDDGIGLEYQPTLPSDQSIAQARAATGL</sequence>
<accession>A0A085K1A5</accession>
<dbReference type="PANTHER" id="PTHR43489">
    <property type="entry name" value="ISOMERASE"/>
    <property type="match status" value="1"/>
</dbReference>
<dbReference type="Pfam" id="PF01261">
    <property type="entry name" value="AP_endonuc_2"/>
    <property type="match status" value="1"/>
</dbReference>
<gene>
    <name evidence="4" type="ORF">EBF16_27045</name>
</gene>
<name>A0A085K1A5_SPHYA</name>
<evidence type="ECO:0000256" key="2">
    <source>
        <dbReference type="PIRNR" id="PIRNR006241"/>
    </source>
</evidence>
<reference evidence="4 5" key="1">
    <citation type="submission" date="2018-10" db="EMBL/GenBank/DDBJ databases">
        <title>Characterization and genome analysis of a novel bacterium Sphingobium yanoikuyae SJTF8 capable of degrading PAHs.</title>
        <authorList>
            <person name="Yin C."/>
            <person name="Xiong W."/>
            <person name="Liang R."/>
        </authorList>
    </citation>
    <scope>NUCLEOTIDE SEQUENCE [LARGE SCALE GENOMIC DNA]</scope>
    <source>
        <strain evidence="4 5">SJTF8</strain>
    </source>
</reference>
<dbReference type="InterPro" id="IPR036237">
    <property type="entry name" value="Xyl_isomerase-like_sf"/>
</dbReference>
<dbReference type="InterPro" id="IPR026040">
    <property type="entry name" value="HyI-like"/>
</dbReference>
<dbReference type="InterPro" id="IPR013022">
    <property type="entry name" value="Xyl_isomerase-like_TIM-brl"/>
</dbReference>
<dbReference type="AlphaFoldDB" id="A0A085K1A5"/>
<organism evidence="4 5">
    <name type="scientific">Sphingobium yanoikuyae</name>
    <name type="common">Sphingomonas yanoikuyae</name>
    <dbReference type="NCBI Taxonomy" id="13690"/>
    <lineage>
        <taxon>Bacteria</taxon>
        <taxon>Pseudomonadati</taxon>
        <taxon>Pseudomonadota</taxon>
        <taxon>Alphaproteobacteria</taxon>
        <taxon>Sphingomonadales</taxon>
        <taxon>Sphingomonadaceae</taxon>
        <taxon>Sphingobium</taxon>
    </lineage>
</organism>